<dbReference type="AlphaFoldDB" id="A0A2P2DVL5"/>
<dbReference type="InterPro" id="IPR036343">
    <property type="entry name" value="GluRdtase_N_sf"/>
</dbReference>
<organism evidence="1 2">
    <name type="scientific">Leptospira ryugenii</name>
    <dbReference type="NCBI Taxonomy" id="1917863"/>
    <lineage>
        <taxon>Bacteria</taxon>
        <taxon>Pseudomonadati</taxon>
        <taxon>Spirochaetota</taxon>
        <taxon>Spirochaetia</taxon>
        <taxon>Leptospirales</taxon>
        <taxon>Leptospiraceae</taxon>
        <taxon>Leptospira</taxon>
    </lineage>
</organism>
<accession>A0A2P2DVL5</accession>
<evidence type="ECO:0000313" key="1">
    <source>
        <dbReference type="EMBL" id="GBF48610.1"/>
    </source>
</evidence>
<dbReference type="GO" id="GO:0050661">
    <property type="term" value="F:NADP binding"/>
    <property type="evidence" value="ECO:0007669"/>
    <property type="project" value="InterPro"/>
</dbReference>
<keyword evidence="2" id="KW-1185">Reference proteome</keyword>
<dbReference type="EMBL" id="BFBB01000001">
    <property type="protein sequence ID" value="GBF48610.1"/>
    <property type="molecule type" value="Genomic_DNA"/>
</dbReference>
<protein>
    <submittedName>
        <fullName evidence="1">Glutamyl-tRNAGlu reductase, N-terminal-like domain protein</fullName>
    </submittedName>
</protein>
<dbReference type="Gene3D" id="3.30.460.30">
    <property type="entry name" value="Glutamyl-tRNA reductase, N-terminal domain"/>
    <property type="match status" value="1"/>
</dbReference>
<sequence length="280" mass="32935">MFPQLQILHDTKKQRSKEDVSESLLWTTCQRTLRFSWTADLKQWEGRLGVYASGEEAHALLLEIISGLHSQLFGEREVYYQFLDRFKDLRLQNEPNASMWIAFRKLIIEQFEFIKETYLKDLRANSYINLIRDLLPASGNIVIFGTGNLAESLLEDLDTNQYEIIVYGRSSSRLKHIDKKYQTRCHHLEEYTPISAFHIIASTEFSPTLLKEIVQTNTIVDFRENISNSQGEYKNYHTLEKRFEIANSLKYPEVKERITKDIRNYVKSIYQSKNLSYANN</sequence>
<dbReference type="Gene3D" id="3.40.50.720">
    <property type="entry name" value="NAD(P)-binding Rossmann-like Domain"/>
    <property type="match status" value="1"/>
</dbReference>
<dbReference type="SUPFAM" id="SSF69742">
    <property type="entry name" value="Glutamyl tRNA-reductase catalytic, N-terminal domain"/>
    <property type="match status" value="1"/>
</dbReference>
<proteinExistence type="predicted"/>
<dbReference type="GO" id="GO:0033014">
    <property type="term" value="P:tetrapyrrole biosynthetic process"/>
    <property type="evidence" value="ECO:0007669"/>
    <property type="project" value="InterPro"/>
</dbReference>
<dbReference type="Proteomes" id="UP000245133">
    <property type="component" value="Unassembled WGS sequence"/>
</dbReference>
<evidence type="ECO:0000313" key="2">
    <source>
        <dbReference type="Proteomes" id="UP000245133"/>
    </source>
</evidence>
<dbReference type="RefSeq" id="WP_167836865.1">
    <property type="nucleotide sequence ID" value="NZ_BFBB01000001.1"/>
</dbReference>
<dbReference type="GO" id="GO:0008883">
    <property type="term" value="F:glutamyl-tRNA reductase activity"/>
    <property type="evidence" value="ECO:0007669"/>
    <property type="project" value="InterPro"/>
</dbReference>
<gene>
    <name evidence="1" type="ORF">LPTSP4_01100</name>
</gene>
<name>A0A2P2DVL5_9LEPT</name>
<comment type="caution">
    <text evidence="1">The sequence shown here is derived from an EMBL/GenBank/DDBJ whole genome shotgun (WGS) entry which is preliminary data.</text>
</comment>
<reference evidence="1 2" key="1">
    <citation type="submission" date="2018-02" db="EMBL/GenBank/DDBJ databases">
        <title>Novel Leptospira species isolated from soil and water in Japan.</title>
        <authorList>
            <person name="Nakao R."/>
            <person name="Masuzawa T."/>
        </authorList>
    </citation>
    <scope>NUCLEOTIDE SEQUENCE [LARGE SCALE GENOMIC DNA]</scope>
    <source>
        <strain evidence="1 2">YH101</strain>
    </source>
</reference>